<evidence type="ECO:0000256" key="6">
    <source>
        <dbReference type="ARBA" id="ARBA00023136"/>
    </source>
</evidence>
<dbReference type="PANTHER" id="PTHR30450:SF1">
    <property type="entry name" value="D-METHIONINE TRANSPORT SYSTEM PERMEASE PROTEIN METI-RELATED"/>
    <property type="match status" value="1"/>
</dbReference>
<keyword evidence="2 7" id="KW-0813">Transport</keyword>
<dbReference type="AlphaFoldDB" id="A0A380JEL1"/>
<protein>
    <submittedName>
        <fullName evidence="9">ABC transporter permease</fullName>
    </submittedName>
</protein>
<dbReference type="SUPFAM" id="SSF161098">
    <property type="entry name" value="MetI-like"/>
    <property type="match status" value="1"/>
</dbReference>
<organism evidence="9 10">
    <name type="scientific">Streptococcus downei MFe28</name>
    <dbReference type="NCBI Taxonomy" id="764290"/>
    <lineage>
        <taxon>Bacteria</taxon>
        <taxon>Bacillati</taxon>
        <taxon>Bacillota</taxon>
        <taxon>Bacilli</taxon>
        <taxon>Lactobacillales</taxon>
        <taxon>Streptococcaceae</taxon>
        <taxon>Streptococcus</taxon>
    </lineage>
</organism>
<reference evidence="9 10" key="1">
    <citation type="submission" date="2018-06" db="EMBL/GenBank/DDBJ databases">
        <authorList>
            <consortium name="Pathogen Informatics"/>
            <person name="Doyle S."/>
        </authorList>
    </citation>
    <scope>NUCLEOTIDE SEQUENCE [LARGE SCALE GENOMIC DNA]</scope>
    <source>
        <strain evidence="10">NCTC 11391</strain>
    </source>
</reference>
<evidence type="ECO:0000256" key="1">
    <source>
        <dbReference type="ARBA" id="ARBA00004651"/>
    </source>
</evidence>
<keyword evidence="5 7" id="KW-1133">Transmembrane helix</keyword>
<evidence type="ECO:0000256" key="2">
    <source>
        <dbReference type="ARBA" id="ARBA00022448"/>
    </source>
</evidence>
<evidence type="ECO:0000256" key="3">
    <source>
        <dbReference type="ARBA" id="ARBA00022475"/>
    </source>
</evidence>
<comment type="subcellular location">
    <subcellularLocation>
        <location evidence="1 7">Cell membrane</location>
        <topology evidence="1 7">Multi-pass membrane protein</topology>
    </subcellularLocation>
</comment>
<gene>
    <name evidence="9" type="primary">metP</name>
    <name evidence="9" type="ORF">NCTC11391_00876</name>
</gene>
<dbReference type="InterPro" id="IPR051322">
    <property type="entry name" value="AA_ABC_Transporter_Permease"/>
</dbReference>
<dbReference type="InterPro" id="IPR035906">
    <property type="entry name" value="MetI-like_sf"/>
</dbReference>
<feature type="transmembrane region" description="Helical" evidence="7">
    <location>
        <begin position="101"/>
        <end position="119"/>
    </location>
</feature>
<dbReference type="Pfam" id="PF00528">
    <property type="entry name" value="BPD_transp_1"/>
    <property type="match status" value="1"/>
</dbReference>
<evidence type="ECO:0000256" key="5">
    <source>
        <dbReference type="ARBA" id="ARBA00022989"/>
    </source>
</evidence>
<feature type="transmembrane region" description="Helical" evidence="7">
    <location>
        <begin position="23"/>
        <end position="53"/>
    </location>
</feature>
<dbReference type="PANTHER" id="PTHR30450">
    <property type="entry name" value="ABC TRANSPORTER PERMEASE"/>
    <property type="match status" value="1"/>
</dbReference>
<keyword evidence="4 7" id="KW-0812">Transmembrane</keyword>
<dbReference type="GO" id="GO:0005886">
    <property type="term" value="C:plasma membrane"/>
    <property type="evidence" value="ECO:0007669"/>
    <property type="project" value="UniProtKB-SubCell"/>
</dbReference>
<feature type="transmembrane region" description="Helical" evidence="7">
    <location>
        <begin position="159"/>
        <end position="181"/>
    </location>
</feature>
<dbReference type="InterPro" id="IPR000515">
    <property type="entry name" value="MetI-like"/>
</dbReference>
<evidence type="ECO:0000256" key="4">
    <source>
        <dbReference type="ARBA" id="ARBA00022692"/>
    </source>
</evidence>
<evidence type="ECO:0000259" key="8">
    <source>
        <dbReference type="PROSITE" id="PS50928"/>
    </source>
</evidence>
<keyword evidence="10" id="KW-1185">Reference proteome</keyword>
<dbReference type="PROSITE" id="PS50928">
    <property type="entry name" value="ABC_TM1"/>
    <property type="match status" value="1"/>
</dbReference>
<evidence type="ECO:0000313" key="9">
    <source>
        <dbReference type="EMBL" id="SUN35837.1"/>
    </source>
</evidence>
<evidence type="ECO:0000313" key="10">
    <source>
        <dbReference type="Proteomes" id="UP000254082"/>
    </source>
</evidence>
<dbReference type="EMBL" id="UHFA01000002">
    <property type="protein sequence ID" value="SUN35837.1"/>
    <property type="molecule type" value="Genomic_DNA"/>
</dbReference>
<feature type="transmembrane region" description="Helical" evidence="7">
    <location>
        <begin position="65"/>
        <end position="89"/>
    </location>
</feature>
<comment type="similarity">
    <text evidence="7">Belongs to the binding-protein-dependent transport system permease family.</text>
</comment>
<keyword evidence="6 7" id="KW-0472">Membrane</keyword>
<dbReference type="CDD" id="cd06261">
    <property type="entry name" value="TM_PBP2"/>
    <property type="match status" value="1"/>
</dbReference>
<dbReference type="Gene3D" id="1.10.3720.10">
    <property type="entry name" value="MetI-like"/>
    <property type="match status" value="1"/>
</dbReference>
<accession>A0A380JEL1</accession>
<name>A0A380JEL1_STRDO</name>
<proteinExistence type="inferred from homology"/>
<dbReference type="RefSeq" id="WP_003000914.1">
    <property type="nucleotide sequence ID" value="NZ_UHFA01000002.1"/>
</dbReference>
<evidence type="ECO:0000256" key="7">
    <source>
        <dbReference type="RuleBase" id="RU363032"/>
    </source>
</evidence>
<feature type="transmembrane region" description="Helical" evidence="7">
    <location>
        <begin position="201"/>
        <end position="223"/>
    </location>
</feature>
<feature type="domain" description="ABC transmembrane type-1" evidence="8">
    <location>
        <begin position="27"/>
        <end position="220"/>
    </location>
</feature>
<dbReference type="GO" id="GO:0048473">
    <property type="term" value="P:D-methionine transmembrane transport"/>
    <property type="evidence" value="ECO:0007669"/>
    <property type="project" value="TreeGrafter"/>
</dbReference>
<dbReference type="Proteomes" id="UP000254082">
    <property type="component" value="Unassembled WGS sequence"/>
</dbReference>
<keyword evidence="3" id="KW-1003">Cell membrane</keyword>
<sequence>MIDLLQQYFPNAHSLGWTGDYGWWAAIVATIYMTFWSFLIGGALGLVLGLFLVLTGPGGIIANRYVFWVLDKLVSIFRAFPFIILLAILSGFTKFLVGQQIGTTAALVPLSAATFPFFARQVQVVFSDMDRGVIEAGQASGATLWDIIKIYLTEGLPELIRVATVTLISLVGETAMAGAVGAGGLGDMAINKGFNIFETDVTIVATVFILLLIFIIQFTGDFLTRKLSHK</sequence>